<protein>
    <recommendedName>
        <fullName evidence="9">Protein-export membrane protein SecF</fullName>
    </recommendedName>
</protein>
<dbReference type="AlphaFoldDB" id="A0A3R7I472"/>
<dbReference type="InterPro" id="IPR022813">
    <property type="entry name" value="SecD/SecF_arch_bac"/>
</dbReference>
<dbReference type="OrthoDB" id="9774769at2"/>
<dbReference type="GO" id="GO:0065002">
    <property type="term" value="P:intracellular protein transmembrane transport"/>
    <property type="evidence" value="ECO:0007669"/>
    <property type="project" value="UniProtKB-UniRule"/>
</dbReference>
<dbReference type="PANTHER" id="PTHR30081:SF8">
    <property type="entry name" value="PROTEIN TRANSLOCASE SUBUNIT SECF"/>
    <property type="match status" value="1"/>
</dbReference>
<keyword evidence="6 9" id="KW-1133">Transmembrane helix</keyword>
<keyword evidence="4 9" id="KW-0812">Transmembrane</keyword>
<dbReference type="NCBIfam" id="TIGR00966">
    <property type="entry name" value="transloc_SecF"/>
    <property type="match status" value="1"/>
</dbReference>
<evidence type="ECO:0000313" key="12">
    <source>
        <dbReference type="EMBL" id="RKM96606.1"/>
    </source>
</evidence>
<dbReference type="InterPro" id="IPR005665">
    <property type="entry name" value="SecF_bac"/>
</dbReference>
<dbReference type="Proteomes" id="UP000028058">
    <property type="component" value="Unassembled WGS sequence"/>
</dbReference>
<comment type="function">
    <text evidence="9">Part of the Sec protein translocase complex. Interacts with the SecYEG preprotein conducting channel. SecDF uses the proton motive force (PMF) to complete protein translocation after the ATP-dependent function of SecA.</text>
</comment>
<feature type="transmembrane region" description="Helical" evidence="9">
    <location>
        <begin position="141"/>
        <end position="160"/>
    </location>
</feature>
<dbReference type="Gene3D" id="1.20.1640.10">
    <property type="entry name" value="Multidrug efflux transporter AcrB transmembrane domain"/>
    <property type="match status" value="1"/>
</dbReference>
<evidence type="ECO:0000256" key="7">
    <source>
        <dbReference type="ARBA" id="ARBA00023010"/>
    </source>
</evidence>
<evidence type="ECO:0000256" key="4">
    <source>
        <dbReference type="ARBA" id="ARBA00022692"/>
    </source>
</evidence>
<dbReference type="NCBIfam" id="TIGR00916">
    <property type="entry name" value="2A0604s01"/>
    <property type="match status" value="1"/>
</dbReference>
<sequence>MSRLGTLGGKLYRGELSYDFVGRRKFWYGITLLVVITALAGLGVRGLYLGIEFQGGAVFTTQPSAPISVEQARETVRDASGRDARVQELGSGALRIQVTELTTEQSGETREALAEELGIAAEDLNVELVGPSWGDQMTTKAIQGLVVFLALVSVYLAIAFEWRMSVAALVALLHDLIITVGVYAIVGFEVTPGTVVGVLTILGYSLYDTVVVFDKVKEKTQNYTKQTRYTYGELANLGINATVIRSVNTSVVALLPVAALLFIGSGLLGGGMLKDIALSLFVGLTAGTFSSIMIATPISVDLRLRQPDVKAHDRRILGKRARREAAGEQDGADGSAGEDSGREDEDWETGAEDEADGTPEPQAAAPAGAASADVPRPPAARGGRGRGRASGRRR</sequence>
<comment type="similarity">
    <text evidence="9">Belongs to the SecD/SecF family. SecF subfamily.</text>
</comment>
<evidence type="ECO:0000256" key="8">
    <source>
        <dbReference type="ARBA" id="ARBA00023136"/>
    </source>
</evidence>
<evidence type="ECO:0000259" key="11">
    <source>
        <dbReference type="Pfam" id="PF02355"/>
    </source>
</evidence>
<feature type="region of interest" description="Disordered" evidence="10">
    <location>
        <begin position="315"/>
        <end position="394"/>
    </location>
</feature>
<dbReference type="EMBL" id="JNAD02000004">
    <property type="protein sequence ID" value="RKM96606.1"/>
    <property type="molecule type" value="Genomic_DNA"/>
</dbReference>
<name>A0A3R7I472_9ACTN</name>
<comment type="subunit">
    <text evidence="9">Forms a complex with SecD. Part of the essential Sec protein translocation apparatus which comprises SecA, SecYEG and auxiliary proteins SecDF. Other proteins may also be involved.</text>
</comment>
<evidence type="ECO:0000256" key="1">
    <source>
        <dbReference type="ARBA" id="ARBA00004651"/>
    </source>
</evidence>
<dbReference type="HAMAP" id="MF_01464_B">
    <property type="entry name" value="SecF_B"/>
    <property type="match status" value="1"/>
</dbReference>
<dbReference type="GO" id="GO:0005886">
    <property type="term" value="C:plasma membrane"/>
    <property type="evidence" value="ECO:0007669"/>
    <property type="project" value="UniProtKB-SubCell"/>
</dbReference>
<evidence type="ECO:0000256" key="3">
    <source>
        <dbReference type="ARBA" id="ARBA00022475"/>
    </source>
</evidence>
<dbReference type="Pfam" id="PF02355">
    <property type="entry name" value="SecD_SecF_C"/>
    <property type="match status" value="1"/>
</dbReference>
<dbReference type="RefSeq" id="WP_043472266.1">
    <property type="nucleotide sequence ID" value="NZ_CP134822.1"/>
</dbReference>
<evidence type="ECO:0000256" key="2">
    <source>
        <dbReference type="ARBA" id="ARBA00022448"/>
    </source>
</evidence>
<dbReference type="InterPro" id="IPR055344">
    <property type="entry name" value="SecD_SecF_C_bact"/>
</dbReference>
<accession>A0A3R7I472</accession>
<dbReference type="Pfam" id="PF07549">
    <property type="entry name" value="Sec_GG"/>
    <property type="match status" value="1"/>
</dbReference>
<feature type="transmembrane region" description="Helical" evidence="9">
    <location>
        <begin position="167"/>
        <end position="188"/>
    </location>
</feature>
<keyword evidence="5 9" id="KW-0653">Protein transport</keyword>
<feature type="compositionally biased region" description="Basic residues" evidence="10">
    <location>
        <begin position="383"/>
        <end position="394"/>
    </location>
</feature>
<feature type="transmembrane region" description="Helical" evidence="9">
    <location>
        <begin position="194"/>
        <end position="213"/>
    </location>
</feature>
<evidence type="ECO:0000256" key="5">
    <source>
        <dbReference type="ARBA" id="ARBA00022927"/>
    </source>
</evidence>
<feature type="compositionally biased region" description="Low complexity" evidence="10">
    <location>
        <begin position="328"/>
        <end position="338"/>
    </location>
</feature>
<comment type="caution">
    <text evidence="12">The sequence shown here is derived from an EMBL/GenBank/DDBJ whole genome shotgun (WGS) entry which is preliminary data.</text>
</comment>
<dbReference type="PRINTS" id="PR01755">
    <property type="entry name" value="SECFTRNLCASE"/>
</dbReference>
<dbReference type="GO" id="GO:0006605">
    <property type="term" value="P:protein targeting"/>
    <property type="evidence" value="ECO:0007669"/>
    <property type="project" value="UniProtKB-UniRule"/>
</dbReference>
<dbReference type="InterPro" id="IPR022646">
    <property type="entry name" value="SecD/SecF_CS"/>
</dbReference>
<dbReference type="SUPFAM" id="SSF82866">
    <property type="entry name" value="Multidrug efflux transporter AcrB transmembrane domain"/>
    <property type="match status" value="1"/>
</dbReference>
<proteinExistence type="inferred from homology"/>
<evidence type="ECO:0000256" key="6">
    <source>
        <dbReference type="ARBA" id="ARBA00022989"/>
    </source>
</evidence>
<feature type="compositionally biased region" description="Acidic residues" evidence="10">
    <location>
        <begin position="341"/>
        <end position="357"/>
    </location>
</feature>
<evidence type="ECO:0000256" key="9">
    <source>
        <dbReference type="HAMAP-Rule" id="MF_01464"/>
    </source>
</evidence>
<dbReference type="InterPro" id="IPR048634">
    <property type="entry name" value="SecD_SecF_C"/>
</dbReference>
<reference evidence="12 13" key="1">
    <citation type="journal article" date="2014" name="Genome Announc.">
        <title>Draft Genome Sequence of Streptomyces fradiae ATCC 19609, a Strain Highly Sensitive to Antibiotics.</title>
        <authorList>
            <person name="Bekker O.B."/>
            <person name="Klimina K.M."/>
            <person name="Vatlin A.A."/>
            <person name="Zakharevich N.V."/>
            <person name="Kasianov A.S."/>
            <person name="Danilenko V.N."/>
        </authorList>
    </citation>
    <scope>NUCLEOTIDE SEQUENCE [LARGE SCALE GENOMIC DNA]</scope>
    <source>
        <strain evidence="12 13">ATCC 19609</strain>
    </source>
</reference>
<feature type="transmembrane region" description="Helical" evidence="9">
    <location>
        <begin position="251"/>
        <end position="270"/>
    </location>
</feature>
<dbReference type="InterPro" id="IPR022645">
    <property type="entry name" value="SecD/SecF_bac"/>
</dbReference>
<dbReference type="GO" id="GO:0043952">
    <property type="term" value="P:protein transport by the Sec complex"/>
    <property type="evidence" value="ECO:0007669"/>
    <property type="project" value="UniProtKB-UniRule"/>
</dbReference>
<feature type="transmembrane region" description="Helical" evidence="9">
    <location>
        <begin position="26"/>
        <end position="48"/>
    </location>
</feature>
<keyword evidence="8 9" id="KW-0472">Membrane</keyword>
<gene>
    <name evidence="9 12" type="primary">secF</name>
    <name evidence="12" type="ORF">SFRA_011235</name>
</gene>
<evidence type="ECO:0000256" key="10">
    <source>
        <dbReference type="SAM" id="MobiDB-lite"/>
    </source>
</evidence>
<comment type="subcellular location">
    <subcellularLocation>
        <location evidence="1 9">Cell membrane</location>
        <topology evidence="1 9">Multi-pass membrane protein</topology>
    </subcellularLocation>
</comment>
<organism evidence="12 13">
    <name type="scientific">Streptomyces xinghaiensis</name>
    <dbReference type="NCBI Taxonomy" id="1038928"/>
    <lineage>
        <taxon>Bacteria</taxon>
        <taxon>Bacillati</taxon>
        <taxon>Actinomycetota</taxon>
        <taxon>Actinomycetes</taxon>
        <taxon>Kitasatosporales</taxon>
        <taxon>Streptomycetaceae</taxon>
        <taxon>Streptomyces</taxon>
    </lineage>
</organism>
<feature type="transmembrane region" description="Helical" evidence="9">
    <location>
        <begin position="276"/>
        <end position="300"/>
    </location>
</feature>
<keyword evidence="3 9" id="KW-1003">Cell membrane</keyword>
<dbReference type="GO" id="GO:0015450">
    <property type="term" value="F:protein-transporting ATPase activity"/>
    <property type="evidence" value="ECO:0007669"/>
    <property type="project" value="InterPro"/>
</dbReference>
<keyword evidence="7 9" id="KW-0811">Translocation</keyword>
<keyword evidence="13" id="KW-1185">Reference proteome</keyword>
<keyword evidence="2 9" id="KW-0813">Transport</keyword>
<dbReference type="PANTHER" id="PTHR30081">
    <property type="entry name" value="PROTEIN-EXPORT MEMBRANE PROTEIN SEC"/>
    <property type="match status" value="1"/>
</dbReference>
<feature type="domain" description="Protein export membrane protein SecD/SecF C-terminal" evidence="11">
    <location>
        <begin position="113"/>
        <end position="303"/>
    </location>
</feature>
<feature type="compositionally biased region" description="Low complexity" evidence="10">
    <location>
        <begin position="363"/>
        <end position="372"/>
    </location>
</feature>
<evidence type="ECO:0000313" key="13">
    <source>
        <dbReference type="Proteomes" id="UP000028058"/>
    </source>
</evidence>